<proteinExistence type="predicted"/>
<sequence length="223" mass="23364">MLLEALLTMQLESDFSAQLSGSNGADGSVNSNLLNLLPSLPMQNFDPSQMSSISGLGQSLLSDPIDSIPGNPIVSTDTTQQPTNVPPDSSGMTGFSSIMPLINQLSPRYGLDPKLVAAVVQQESGFSSTATSSSGAMGLMQLMPSTAKMLGVSNAYNPVSNLEGGMQYLSGLLNRYNGDTSLALAAYNAGPEAVDTYQGIPPFTQTENYVSSILHHLSSESYT</sequence>
<evidence type="ECO:0000259" key="1">
    <source>
        <dbReference type="Pfam" id="PF01464"/>
    </source>
</evidence>
<dbReference type="PANTHER" id="PTHR37423:SF2">
    <property type="entry name" value="MEMBRANE-BOUND LYTIC MUREIN TRANSGLYCOSYLASE C"/>
    <property type="match status" value="1"/>
</dbReference>
<dbReference type="Proteomes" id="UP001139263">
    <property type="component" value="Unassembled WGS sequence"/>
</dbReference>
<accession>A0A9X1V8K2</accession>
<dbReference type="AlphaFoldDB" id="A0A9X1V8K2"/>
<dbReference type="PANTHER" id="PTHR37423">
    <property type="entry name" value="SOLUBLE LYTIC MUREIN TRANSGLYCOSYLASE-RELATED"/>
    <property type="match status" value="1"/>
</dbReference>
<evidence type="ECO:0000313" key="3">
    <source>
        <dbReference type="Proteomes" id="UP001139263"/>
    </source>
</evidence>
<dbReference type="InterPro" id="IPR008258">
    <property type="entry name" value="Transglycosylase_SLT_dom_1"/>
</dbReference>
<reference evidence="2" key="1">
    <citation type="submission" date="2022-03" db="EMBL/GenBank/DDBJ databases">
        <title>Draft Genome Sequence of Firmicute Strain S0AB, a Heterotrophic Iron/Sulfur-Oxidizing Extreme Acidophile.</title>
        <authorList>
            <person name="Vergara E."/>
            <person name="Pakostova E."/>
            <person name="Johnson D.B."/>
            <person name="Holmes D.S."/>
        </authorList>
    </citation>
    <scope>NUCLEOTIDE SEQUENCE</scope>
    <source>
        <strain evidence="2">S0AB</strain>
    </source>
</reference>
<keyword evidence="3" id="KW-1185">Reference proteome</keyword>
<comment type="caution">
    <text evidence="2">The sequence shown here is derived from an EMBL/GenBank/DDBJ whole genome shotgun (WGS) entry which is preliminary data.</text>
</comment>
<dbReference type="SUPFAM" id="SSF53955">
    <property type="entry name" value="Lysozyme-like"/>
    <property type="match status" value="1"/>
</dbReference>
<dbReference type="InterPro" id="IPR023346">
    <property type="entry name" value="Lysozyme-like_dom_sf"/>
</dbReference>
<gene>
    <name evidence="2" type="primary">mltF</name>
    <name evidence="2" type="ORF">MM817_01525</name>
</gene>
<protein>
    <submittedName>
        <fullName evidence="2">Membrane-bound lytic murein transglycosylase F</fullName>
    </submittedName>
</protein>
<evidence type="ECO:0000313" key="2">
    <source>
        <dbReference type="EMBL" id="MCI0183254.1"/>
    </source>
</evidence>
<name>A0A9X1V8K2_9BACL</name>
<dbReference type="Pfam" id="PF01464">
    <property type="entry name" value="SLT"/>
    <property type="match status" value="1"/>
</dbReference>
<dbReference type="Gene3D" id="1.10.530.10">
    <property type="match status" value="1"/>
</dbReference>
<dbReference type="EMBL" id="JALBUF010000003">
    <property type="protein sequence ID" value="MCI0183254.1"/>
    <property type="molecule type" value="Genomic_DNA"/>
</dbReference>
<dbReference type="CDD" id="cd00254">
    <property type="entry name" value="LT-like"/>
    <property type="match status" value="1"/>
</dbReference>
<feature type="domain" description="Transglycosylase SLT" evidence="1">
    <location>
        <begin position="101"/>
        <end position="207"/>
    </location>
</feature>
<organism evidence="2 3">
    <name type="scientific">Sulfoacidibacillus ferrooxidans</name>
    <dbReference type="NCBI Taxonomy" id="2005001"/>
    <lineage>
        <taxon>Bacteria</taxon>
        <taxon>Bacillati</taxon>
        <taxon>Bacillota</taxon>
        <taxon>Bacilli</taxon>
        <taxon>Bacillales</taxon>
        <taxon>Alicyclobacillaceae</taxon>
        <taxon>Sulfoacidibacillus</taxon>
    </lineage>
</organism>